<organism evidence="9 10">
    <name type="scientific">Rhabdobacter roseus</name>
    <dbReference type="NCBI Taxonomy" id="1655419"/>
    <lineage>
        <taxon>Bacteria</taxon>
        <taxon>Pseudomonadati</taxon>
        <taxon>Bacteroidota</taxon>
        <taxon>Cytophagia</taxon>
        <taxon>Cytophagales</taxon>
        <taxon>Cytophagaceae</taxon>
        <taxon>Rhabdobacter</taxon>
    </lineage>
</organism>
<comment type="subunit">
    <text evidence="2">Homotetramer.</text>
</comment>
<name>A0A840TLY7_9BACT</name>
<dbReference type="Proteomes" id="UP000557307">
    <property type="component" value="Unassembled WGS sequence"/>
</dbReference>
<dbReference type="InterPro" id="IPR015590">
    <property type="entry name" value="Aldehyde_DH_dom"/>
</dbReference>
<keyword evidence="4" id="KW-0520">NAD</keyword>
<dbReference type="PANTHER" id="PTHR43521">
    <property type="entry name" value="ALPHA-AMINOADIPIC SEMIALDEHYDE DEHYDROGENASE"/>
    <property type="match status" value="1"/>
</dbReference>
<evidence type="ECO:0000256" key="7">
    <source>
        <dbReference type="RuleBase" id="RU003345"/>
    </source>
</evidence>
<feature type="active site" evidence="6">
    <location>
        <position position="261"/>
    </location>
</feature>
<dbReference type="InterPro" id="IPR029510">
    <property type="entry name" value="Ald_DH_CS_GLU"/>
</dbReference>
<feature type="domain" description="Aldehyde dehydrogenase" evidence="8">
    <location>
        <begin position="31"/>
        <end position="489"/>
    </location>
</feature>
<dbReference type="PROSITE" id="PS00687">
    <property type="entry name" value="ALDEHYDE_DEHYDR_GLU"/>
    <property type="match status" value="1"/>
</dbReference>
<dbReference type="SUPFAM" id="SSF53720">
    <property type="entry name" value="ALDH-like"/>
    <property type="match status" value="1"/>
</dbReference>
<dbReference type="InterPro" id="IPR016162">
    <property type="entry name" value="Ald_DH_N"/>
</dbReference>
<dbReference type="InterPro" id="IPR044638">
    <property type="entry name" value="ALDH7A1-like"/>
</dbReference>
<evidence type="ECO:0000259" key="8">
    <source>
        <dbReference type="Pfam" id="PF00171"/>
    </source>
</evidence>
<dbReference type="EMBL" id="JACHGF010000001">
    <property type="protein sequence ID" value="MBB5282787.1"/>
    <property type="molecule type" value="Genomic_DNA"/>
</dbReference>
<evidence type="ECO:0000313" key="10">
    <source>
        <dbReference type="Proteomes" id="UP000557307"/>
    </source>
</evidence>
<dbReference type="AlphaFoldDB" id="A0A840TLY7"/>
<dbReference type="Pfam" id="PF00171">
    <property type="entry name" value="Aldedh"/>
    <property type="match status" value="1"/>
</dbReference>
<dbReference type="GO" id="GO:0004029">
    <property type="term" value="F:aldehyde dehydrogenase (NAD+) activity"/>
    <property type="evidence" value="ECO:0007669"/>
    <property type="project" value="UniProtKB-EC"/>
</dbReference>
<evidence type="ECO:0000256" key="6">
    <source>
        <dbReference type="PROSITE-ProRule" id="PRU10007"/>
    </source>
</evidence>
<evidence type="ECO:0000256" key="2">
    <source>
        <dbReference type="ARBA" id="ARBA00011881"/>
    </source>
</evidence>
<protein>
    <recommendedName>
        <fullName evidence="5">aldehyde dehydrogenase (NAD(+))</fullName>
        <ecNumber evidence="5">1.2.1.3</ecNumber>
    </recommendedName>
</protein>
<dbReference type="Gene3D" id="3.40.309.10">
    <property type="entry name" value="Aldehyde Dehydrogenase, Chain A, domain 2"/>
    <property type="match status" value="1"/>
</dbReference>
<gene>
    <name evidence="9" type="ORF">HNQ92_000908</name>
</gene>
<accession>A0A840TLY7</accession>
<dbReference type="InterPro" id="IPR016161">
    <property type="entry name" value="Ald_DH/histidinol_DH"/>
</dbReference>
<dbReference type="CDD" id="cd07130">
    <property type="entry name" value="ALDH_F7_AASADH"/>
    <property type="match status" value="1"/>
</dbReference>
<keyword evidence="10" id="KW-1185">Reference proteome</keyword>
<evidence type="ECO:0000256" key="1">
    <source>
        <dbReference type="ARBA" id="ARBA00009986"/>
    </source>
</evidence>
<dbReference type="InterPro" id="IPR016163">
    <property type="entry name" value="Ald_DH_C"/>
</dbReference>
<evidence type="ECO:0000256" key="5">
    <source>
        <dbReference type="ARBA" id="ARBA00024226"/>
    </source>
</evidence>
<reference evidence="9 10" key="1">
    <citation type="submission" date="2020-08" db="EMBL/GenBank/DDBJ databases">
        <title>Genomic Encyclopedia of Type Strains, Phase IV (KMG-IV): sequencing the most valuable type-strain genomes for metagenomic binning, comparative biology and taxonomic classification.</title>
        <authorList>
            <person name="Goeker M."/>
        </authorList>
    </citation>
    <scope>NUCLEOTIDE SEQUENCE [LARGE SCALE GENOMIC DNA]</scope>
    <source>
        <strain evidence="9 10">DSM 105074</strain>
    </source>
</reference>
<evidence type="ECO:0000256" key="4">
    <source>
        <dbReference type="ARBA" id="ARBA00023027"/>
    </source>
</evidence>
<dbReference type="RefSeq" id="WP_184171501.1">
    <property type="nucleotide sequence ID" value="NZ_JACHGF010000001.1"/>
</dbReference>
<dbReference type="Gene3D" id="3.40.605.10">
    <property type="entry name" value="Aldehyde Dehydrogenase, Chain A, domain 1"/>
    <property type="match status" value="1"/>
</dbReference>
<dbReference type="EC" id="1.2.1.3" evidence="5"/>
<comment type="similarity">
    <text evidence="1 7">Belongs to the aldehyde dehydrogenase family.</text>
</comment>
<proteinExistence type="inferred from homology"/>
<evidence type="ECO:0000256" key="3">
    <source>
        <dbReference type="ARBA" id="ARBA00023002"/>
    </source>
</evidence>
<evidence type="ECO:0000313" key="9">
    <source>
        <dbReference type="EMBL" id="MBB5282787.1"/>
    </source>
</evidence>
<dbReference type="FunFam" id="3.40.309.10:FF:000018">
    <property type="entry name" value="Alpha-aminoadipic semialdehyde dehydrogenase"/>
    <property type="match status" value="1"/>
</dbReference>
<sequence length="508" mass="55001">MEAILKKLNIQSQSPGLSTGQQSWEGRGPLLESYSPVDGQRIASVHEASREDYDRVIQKAQEAYQAWRQVPAPKRGEIVRQMGERFRAYKTELGTLVSYEMGKSLQEGLGEVQEIIDICDFAVGLSRQLYGLTMHSERPSHRMYEQWHPLGVVGIISAFNFPVAVWSWNAMLAWVCGDVCVWKPSEKTPLTALACQQVIREVLESNEVPEGVSCLITGGRSVGEWLANDVRVPLVSATGSTRMGKAVAEAVGRRLGRSLLELGGNNAIIVAPSADLEVAIPAIVFGAVGTAGQRCTSTRRLIVHASIYDEVKERLSKAYGQLRIGDPLDEHQHVGPLIDTTAVESYQATVAEIEQSGGYFVVAPRVLDGPGYESGCYVAPCIAEVAPTAAIVQHETFAPILYLIRYETLEEAIAIQNGVPQGLSSAIFTLNVRESELFLSQVGSDCGIANVNIGTSGAEIGGAFGGEKETGGGRESGSDAWKVYMRRQTNTINYGTALPLAQGIKFEV</sequence>
<comment type="caution">
    <text evidence="9">The sequence shown here is derived from an EMBL/GenBank/DDBJ whole genome shotgun (WGS) entry which is preliminary data.</text>
</comment>
<keyword evidence="3 7" id="KW-0560">Oxidoreductase</keyword>
<dbReference type="PANTHER" id="PTHR43521:SF1">
    <property type="entry name" value="ALPHA-AMINOADIPIC SEMIALDEHYDE DEHYDROGENASE"/>
    <property type="match status" value="1"/>
</dbReference>